<keyword evidence="3" id="KW-0813">Transport</keyword>
<evidence type="ECO:0000256" key="5">
    <source>
        <dbReference type="ARBA" id="ARBA00022692"/>
    </source>
</evidence>
<protein>
    <submittedName>
        <fullName evidence="9">Branched-chain amino acid ABC transporter permease</fullName>
    </submittedName>
</protein>
<keyword evidence="7 8" id="KW-0472">Membrane</keyword>
<gene>
    <name evidence="9" type="ORF">E0L93_08600</name>
</gene>
<dbReference type="PANTHER" id="PTHR34979">
    <property type="entry name" value="INNER MEMBRANE PROTEIN YGAZ"/>
    <property type="match status" value="1"/>
</dbReference>
<evidence type="ECO:0000256" key="8">
    <source>
        <dbReference type="SAM" id="Phobius"/>
    </source>
</evidence>
<feature type="transmembrane region" description="Helical" evidence="8">
    <location>
        <begin position="12"/>
        <end position="34"/>
    </location>
</feature>
<keyword evidence="10" id="KW-1185">Reference proteome</keyword>
<evidence type="ECO:0000313" key="10">
    <source>
        <dbReference type="Proteomes" id="UP000295244"/>
    </source>
</evidence>
<evidence type="ECO:0000256" key="4">
    <source>
        <dbReference type="ARBA" id="ARBA00022475"/>
    </source>
</evidence>
<proteinExistence type="inferred from homology"/>
<dbReference type="PANTHER" id="PTHR34979:SF1">
    <property type="entry name" value="INNER MEMBRANE PROTEIN YGAZ"/>
    <property type="match status" value="1"/>
</dbReference>
<reference evidence="9 10" key="1">
    <citation type="submission" date="2019-03" db="EMBL/GenBank/DDBJ databases">
        <title>Whole genome sequence of a novel Rubrobacter taiwanensis strain, isolated from Yellowstone National Park.</title>
        <authorList>
            <person name="Freed S."/>
            <person name="Ramaley R.F."/>
            <person name="Kyndt J.A."/>
        </authorList>
    </citation>
    <scope>NUCLEOTIDE SEQUENCE [LARGE SCALE GENOMIC DNA]</scope>
    <source>
        <strain evidence="9 10">Yellowstone</strain>
    </source>
</reference>
<dbReference type="InterPro" id="IPR011606">
    <property type="entry name" value="Brnchd-chn_aa_trnsp_permease"/>
</dbReference>
<dbReference type="AlphaFoldDB" id="A0A4R1BHQ8"/>
<keyword evidence="4" id="KW-1003">Cell membrane</keyword>
<dbReference type="GO" id="GO:0005886">
    <property type="term" value="C:plasma membrane"/>
    <property type="evidence" value="ECO:0007669"/>
    <property type="project" value="UniProtKB-SubCell"/>
</dbReference>
<feature type="transmembrane region" description="Helical" evidence="8">
    <location>
        <begin position="130"/>
        <end position="153"/>
    </location>
</feature>
<evidence type="ECO:0000256" key="2">
    <source>
        <dbReference type="ARBA" id="ARBA00010735"/>
    </source>
</evidence>
<dbReference type="Pfam" id="PF03591">
    <property type="entry name" value="AzlC"/>
    <property type="match status" value="1"/>
</dbReference>
<feature type="transmembrane region" description="Helical" evidence="8">
    <location>
        <begin position="165"/>
        <end position="186"/>
    </location>
</feature>
<dbReference type="Proteomes" id="UP000295244">
    <property type="component" value="Unassembled WGS sequence"/>
</dbReference>
<organism evidence="9 10">
    <name type="scientific">Rubrobacter taiwanensis</name>
    <dbReference type="NCBI Taxonomy" id="185139"/>
    <lineage>
        <taxon>Bacteria</taxon>
        <taxon>Bacillati</taxon>
        <taxon>Actinomycetota</taxon>
        <taxon>Rubrobacteria</taxon>
        <taxon>Rubrobacterales</taxon>
        <taxon>Rubrobacteraceae</taxon>
        <taxon>Rubrobacter</taxon>
    </lineage>
</organism>
<sequence length="234" mass="23401">MRAKPDTRREIAAGIRAALPIVAGYLPAAVAFGVAAREAGLSVVEAVGMSLIIFSGASQLALVGLIAGGAPGPTAAATALLLSLRHVLYGPVLARRLRGFGTGRTLMAAFGLTDEVFAVASGRSGEPVRFGWLLCLEAGAYVSWALGTWAGAAGGDTVVQLMPSLAPALGFALPAIFAALLVPVLLRPGRELAAAAAGAATALVLHLAGLGGWSVLAAGVLGPAAALILERSHR</sequence>
<comment type="subcellular location">
    <subcellularLocation>
        <location evidence="1">Cell membrane</location>
        <topology evidence="1">Multi-pass membrane protein</topology>
    </subcellularLocation>
</comment>
<dbReference type="GO" id="GO:1903785">
    <property type="term" value="P:L-valine transmembrane transport"/>
    <property type="evidence" value="ECO:0007669"/>
    <property type="project" value="TreeGrafter"/>
</dbReference>
<feature type="transmembrane region" description="Helical" evidence="8">
    <location>
        <begin position="46"/>
        <end position="68"/>
    </location>
</feature>
<comment type="caution">
    <text evidence="9">The sequence shown here is derived from an EMBL/GenBank/DDBJ whole genome shotgun (WGS) entry which is preliminary data.</text>
</comment>
<name>A0A4R1BHQ8_9ACTN</name>
<evidence type="ECO:0000256" key="7">
    <source>
        <dbReference type="ARBA" id="ARBA00023136"/>
    </source>
</evidence>
<dbReference type="RefSeq" id="WP_132690942.1">
    <property type="nucleotide sequence ID" value="NZ_SKBU01000015.1"/>
</dbReference>
<keyword evidence="5 8" id="KW-0812">Transmembrane</keyword>
<keyword evidence="6 8" id="KW-1133">Transmembrane helix</keyword>
<evidence type="ECO:0000256" key="6">
    <source>
        <dbReference type="ARBA" id="ARBA00022989"/>
    </source>
</evidence>
<comment type="similarity">
    <text evidence="2">Belongs to the AzlC family.</text>
</comment>
<accession>A0A4R1BHQ8</accession>
<evidence type="ECO:0000256" key="1">
    <source>
        <dbReference type="ARBA" id="ARBA00004651"/>
    </source>
</evidence>
<feature type="transmembrane region" description="Helical" evidence="8">
    <location>
        <begin position="206"/>
        <end position="229"/>
    </location>
</feature>
<evidence type="ECO:0000256" key="3">
    <source>
        <dbReference type="ARBA" id="ARBA00022448"/>
    </source>
</evidence>
<dbReference type="EMBL" id="SKBU01000015">
    <property type="protein sequence ID" value="TCJ16773.1"/>
    <property type="molecule type" value="Genomic_DNA"/>
</dbReference>
<evidence type="ECO:0000313" key="9">
    <source>
        <dbReference type="EMBL" id="TCJ16773.1"/>
    </source>
</evidence>
<dbReference type="OrthoDB" id="3181706at2"/>